<dbReference type="Proteomes" id="UP000294933">
    <property type="component" value="Unassembled WGS sequence"/>
</dbReference>
<name>A0A4Y7PJG7_9AGAM</name>
<gene>
    <name evidence="1" type="ORF">BD410DRAFT_797100</name>
</gene>
<evidence type="ECO:0000313" key="1">
    <source>
        <dbReference type="EMBL" id="TDL14560.1"/>
    </source>
</evidence>
<evidence type="ECO:0000313" key="2">
    <source>
        <dbReference type="Proteomes" id="UP000294933"/>
    </source>
</evidence>
<dbReference type="EMBL" id="ML170326">
    <property type="protein sequence ID" value="TDL14560.1"/>
    <property type="molecule type" value="Genomic_DNA"/>
</dbReference>
<organism evidence="1 2">
    <name type="scientific">Rickenella mellea</name>
    <dbReference type="NCBI Taxonomy" id="50990"/>
    <lineage>
        <taxon>Eukaryota</taxon>
        <taxon>Fungi</taxon>
        <taxon>Dikarya</taxon>
        <taxon>Basidiomycota</taxon>
        <taxon>Agaricomycotina</taxon>
        <taxon>Agaricomycetes</taxon>
        <taxon>Hymenochaetales</taxon>
        <taxon>Rickenellaceae</taxon>
        <taxon>Rickenella</taxon>
    </lineage>
</organism>
<sequence length="535" mass="60368">MTYSMSCSVSCSAAEHPLVHSVLDHIEDASRAAYDFVKSIFKFETWVDLSLSKVNIAQIRAEIDSINYQLRISSLHVETLRQALELSQDAHASLQSRHADLLNCANKAVESSGDFIRLPQEVISHIASFRYWSDMTDETQGPTPHSEWVDTVYRPALETVRFQSDPGNQLFLIGGSSASVTDSERLLSVRYRSVHCSYPFATHSRHSLLATTHRWRELHLCIGLRVHPDCWDFLNRSVDGLHSLLHLSIQPNSHTPPPTWWSGFVEQFGRMGTTFPVLRSADVPLRCLTALGDIFSKVRYLVVNVPANTSTSELSLALRDMHQLITLKTALGGSDATTNASEGRTGVIKLPTLQELTVRGPEMSTLNTTVDAFECKNLDIFHAELFEPISRPTPEEIENLLISVHDSFPILKELLFYIPESISSCSFDDHDRGPSLVIISQSVIQHLSVPAKNSRWLLPSLTTVTIPFVISRSTLRALVTLGRNRRTNHVTARLLYLKFIGLDCTEIEEKHEVVQSLRMNYHDVEFVREVVEWDW</sequence>
<reference evidence="1 2" key="1">
    <citation type="submission" date="2018-06" db="EMBL/GenBank/DDBJ databases">
        <title>A transcriptomic atlas of mushroom development highlights an independent origin of complex multicellularity.</title>
        <authorList>
            <consortium name="DOE Joint Genome Institute"/>
            <person name="Krizsan K."/>
            <person name="Almasi E."/>
            <person name="Merenyi Z."/>
            <person name="Sahu N."/>
            <person name="Viragh M."/>
            <person name="Koszo T."/>
            <person name="Mondo S."/>
            <person name="Kiss B."/>
            <person name="Balint B."/>
            <person name="Kues U."/>
            <person name="Barry K."/>
            <person name="Hegedus J.C."/>
            <person name="Henrissat B."/>
            <person name="Johnson J."/>
            <person name="Lipzen A."/>
            <person name="Ohm R."/>
            <person name="Nagy I."/>
            <person name="Pangilinan J."/>
            <person name="Yan J."/>
            <person name="Xiong Y."/>
            <person name="Grigoriev I.V."/>
            <person name="Hibbett D.S."/>
            <person name="Nagy L.G."/>
        </authorList>
    </citation>
    <scope>NUCLEOTIDE SEQUENCE [LARGE SCALE GENOMIC DNA]</scope>
    <source>
        <strain evidence="1 2">SZMC22713</strain>
    </source>
</reference>
<dbReference type="AlphaFoldDB" id="A0A4Y7PJG7"/>
<accession>A0A4Y7PJG7</accession>
<dbReference type="VEuPathDB" id="FungiDB:BD410DRAFT_797100"/>
<proteinExistence type="predicted"/>
<protein>
    <submittedName>
        <fullName evidence="1">Uncharacterized protein</fullName>
    </submittedName>
</protein>
<keyword evidence="2" id="KW-1185">Reference proteome</keyword>